<name>A0A8C1EK17_CYPCA</name>
<accession>A0A8C1EK17</accession>
<dbReference type="GO" id="GO:0051082">
    <property type="term" value="F:unfolded protein binding"/>
    <property type="evidence" value="ECO:0007669"/>
    <property type="project" value="TreeGrafter"/>
</dbReference>
<dbReference type="GO" id="GO:0005737">
    <property type="term" value="C:cytoplasm"/>
    <property type="evidence" value="ECO:0007669"/>
    <property type="project" value="TreeGrafter"/>
</dbReference>
<dbReference type="PANTHER" id="PTHR45640">
    <property type="entry name" value="HEAT SHOCK PROTEIN HSP-12.2-RELATED"/>
    <property type="match status" value="1"/>
</dbReference>
<dbReference type="Proteomes" id="UP001108240">
    <property type="component" value="Unplaced"/>
</dbReference>
<reference evidence="1" key="2">
    <citation type="submission" date="2025-09" db="UniProtKB">
        <authorList>
            <consortium name="Ensembl"/>
        </authorList>
    </citation>
    <scope>IDENTIFICATION</scope>
</reference>
<dbReference type="Ensembl" id="ENSCCRT00000084801.2">
    <property type="protein sequence ID" value="ENSCCRP00000078173.2"/>
    <property type="gene ID" value="ENSCCRG00000042287.2"/>
</dbReference>
<dbReference type="GO" id="GO:0042026">
    <property type="term" value="P:protein refolding"/>
    <property type="evidence" value="ECO:0007669"/>
    <property type="project" value="TreeGrafter"/>
</dbReference>
<evidence type="ECO:0000313" key="1">
    <source>
        <dbReference type="Ensembl" id="ENSCCRP00000078173.2"/>
    </source>
</evidence>
<proteinExistence type="predicted"/>
<reference evidence="1" key="1">
    <citation type="submission" date="2025-08" db="UniProtKB">
        <authorList>
            <consortium name="Ensembl"/>
        </authorList>
    </citation>
    <scope>IDENTIFICATION</scope>
</reference>
<dbReference type="GO" id="GO:0043066">
    <property type="term" value="P:negative regulation of apoptotic process"/>
    <property type="evidence" value="ECO:0007669"/>
    <property type="project" value="TreeGrafter"/>
</dbReference>
<dbReference type="AlphaFoldDB" id="A0A8C1EK17"/>
<keyword evidence="2" id="KW-1185">Reference proteome</keyword>
<dbReference type="GO" id="GO:0005634">
    <property type="term" value="C:nucleus"/>
    <property type="evidence" value="ECO:0007669"/>
    <property type="project" value="TreeGrafter"/>
</dbReference>
<evidence type="ECO:0000313" key="2">
    <source>
        <dbReference type="Proteomes" id="UP001108240"/>
    </source>
</evidence>
<dbReference type="PANTHER" id="PTHR45640:SF36">
    <property type="entry name" value="HEAT SHOCK PROTEIN BETA-6"/>
    <property type="match status" value="1"/>
</dbReference>
<sequence>MDFDLPPPLPVSSIPWERVLPPLFPRRNGTVWTPIELVFQYPFWPDSNVTCDHNRFTVQVGVEHFSPEDLLVKVVGDYVVDGSGLVTRQINRRDRIPNEVDIMALESAMSTEGMLVMTQGDNSRLLNHSRP</sequence>
<dbReference type="InterPro" id="IPR008978">
    <property type="entry name" value="HSP20-like_chaperone"/>
</dbReference>
<dbReference type="InterPro" id="IPR001436">
    <property type="entry name" value="Alpha-crystallin/sHSP_animal"/>
</dbReference>
<organism evidence="1 2">
    <name type="scientific">Cyprinus carpio carpio</name>
    <dbReference type="NCBI Taxonomy" id="630221"/>
    <lineage>
        <taxon>Eukaryota</taxon>
        <taxon>Metazoa</taxon>
        <taxon>Chordata</taxon>
        <taxon>Craniata</taxon>
        <taxon>Vertebrata</taxon>
        <taxon>Euteleostomi</taxon>
        <taxon>Actinopterygii</taxon>
        <taxon>Neopterygii</taxon>
        <taxon>Teleostei</taxon>
        <taxon>Ostariophysi</taxon>
        <taxon>Cypriniformes</taxon>
        <taxon>Cyprinidae</taxon>
        <taxon>Cyprininae</taxon>
        <taxon>Cyprinus</taxon>
    </lineage>
</organism>
<dbReference type="Gene3D" id="2.60.40.790">
    <property type="match status" value="1"/>
</dbReference>
<protein>
    <submittedName>
        <fullName evidence="1">Uncharacterized protein</fullName>
    </submittedName>
</protein>
<dbReference type="GO" id="GO:0009408">
    <property type="term" value="P:response to heat"/>
    <property type="evidence" value="ECO:0007669"/>
    <property type="project" value="TreeGrafter"/>
</dbReference>
<dbReference type="GeneTree" id="ENSGT00940000161100"/>